<gene>
    <name evidence="1" type="ORF">A6R68_06510</name>
</gene>
<reference evidence="1 2" key="1">
    <citation type="submission" date="2016-06" db="EMBL/GenBank/DDBJ databases">
        <title>The Draft Genome Sequence and Annotation of the Desert Woodrat Neotoma lepida.</title>
        <authorList>
            <person name="Campbell M."/>
            <person name="Oakeson K.F."/>
            <person name="Yandell M."/>
            <person name="Halpert J.R."/>
            <person name="Dearing D."/>
        </authorList>
    </citation>
    <scope>NUCLEOTIDE SEQUENCE [LARGE SCALE GENOMIC DNA]</scope>
    <source>
        <strain evidence="1">417</strain>
        <tissue evidence="1">Liver</tissue>
    </source>
</reference>
<keyword evidence="2" id="KW-1185">Reference proteome</keyword>
<dbReference type="AlphaFoldDB" id="A0A1A6GGN7"/>
<comment type="caution">
    <text evidence="1">The sequence shown here is derived from an EMBL/GenBank/DDBJ whole genome shotgun (WGS) entry which is preliminary data.</text>
</comment>
<accession>A0A1A6GGN7</accession>
<dbReference type="Proteomes" id="UP000092124">
    <property type="component" value="Unassembled WGS sequence"/>
</dbReference>
<dbReference type="EMBL" id="LZPO01097117">
    <property type="protein sequence ID" value="OBS64940.1"/>
    <property type="molecule type" value="Genomic_DNA"/>
</dbReference>
<evidence type="ECO:0000313" key="2">
    <source>
        <dbReference type="Proteomes" id="UP000092124"/>
    </source>
</evidence>
<sequence length="122" mass="14236">MMKSSIRGVWALQFTHHEVRGPVFNICPTPALSLNLPTSTYFPYPFFPIQWICPTFSLVPERRLWSLSPFASFHEENEEGLYCPIMGHLQSWPRKTDFICLWGKREIPVTFQGGEEDRYPSL</sequence>
<proteinExistence type="predicted"/>
<organism evidence="1 2">
    <name type="scientific">Neotoma lepida</name>
    <name type="common">Desert woodrat</name>
    <dbReference type="NCBI Taxonomy" id="56216"/>
    <lineage>
        <taxon>Eukaryota</taxon>
        <taxon>Metazoa</taxon>
        <taxon>Chordata</taxon>
        <taxon>Craniata</taxon>
        <taxon>Vertebrata</taxon>
        <taxon>Euteleostomi</taxon>
        <taxon>Mammalia</taxon>
        <taxon>Eutheria</taxon>
        <taxon>Euarchontoglires</taxon>
        <taxon>Glires</taxon>
        <taxon>Rodentia</taxon>
        <taxon>Myomorpha</taxon>
        <taxon>Muroidea</taxon>
        <taxon>Cricetidae</taxon>
        <taxon>Neotominae</taxon>
        <taxon>Neotoma</taxon>
    </lineage>
</organism>
<name>A0A1A6GGN7_NEOLE</name>
<protein>
    <submittedName>
        <fullName evidence="1">Uncharacterized protein</fullName>
    </submittedName>
</protein>
<evidence type="ECO:0000313" key="1">
    <source>
        <dbReference type="EMBL" id="OBS64940.1"/>
    </source>
</evidence>